<geneLocation type="plasmid" evidence="5">
    <name>pr1cp2</name>
</geneLocation>
<feature type="compositionally biased region" description="Low complexity" evidence="1">
    <location>
        <begin position="10"/>
        <end position="26"/>
    </location>
</feature>
<keyword evidence="2" id="KW-0472">Membrane</keyword>
<feature type="transmembrane region" description="Helical" evidence="2">
    <location>
        <begin position="32"/>
        <end position="51"/>
    </location>
</feature>
<keyword evidence="4" id="KW-0614">Plasmid</keyword>
<dbReference type="Proteomes" id="UP000186108">
    <property type="component" value="Plasmid pR1CP2"/>
</dbReference>
<gene>
    <name evidence="4" type="ORF">R1CP_40305</name>
</gene>
<reference evidence="4 5" key="1">
    <citation type="submission" date="2014-07" db="EMBL/GenBank/DDBJ databases">
        <authorList>
            <person name="Zhang J.E."/>
            <person name="Yang H."/>
            <person name="Guo J."/>
            <person name="Deng Z."/>
            <person name="Luo H."/>
            <person name="Luo M."/>
            <person name="Zhao B."/>
        </authorList>
    </citation>
    <scope>NUCLEOTIDE SEQUENCE [LARGE SCALE GENOMIC DNA]</scope>
    <source>
        <strain evidence="4 5">1CP</strain>
        <plasmid evidence="5">Plasmid pr1cp2</plasmid>
    </source>
</reference>
<proteinExistence type="predicted"/>
<sequence length="241" mass="24963">MNRNFTNYQPGTNTTAPVPAAAPTTGGPKKSVWIIATIVVVAIVLVIVGVATKGGGEDTEGGGSAIRTAHGPTTIIDGVPRGYTRDQAGAQTAAVNFIQAIGQTHQGRLDGAKLRELAVASDPTTALTTVLDSASGREESKGTVNGVPLIVTVTDFTQDSATVSEWGLGVSQAPLSADTDKVGILSVYSTTTVQLVWEGDDWKAKDWKFAPGPDLEEAQFPAADSPLAQQGAGGFYTFYVN</sequence>
<keyword evidence="2" id="KW-0812">Transmembrane</keyword>
<evidence type="ECO:0000256" key="1">
    <source>
        <dbReference type="SAM" id="MobiDB-lite"/>
    </source>
</evidence>
<dbReference type="Pfam" id="PF26526">
    <property type="entry name" value="DUF8175"/>
    <property type="match status" value="1"/>
</dbReference>
<dbReference type="EMBL" id="CP009113">
    <property type="protein sequence ID" value="ANS32641.1"/>
    <property type="molecule type" value="Genomic_DNA"/>
</dbReference>
<evidence type="ECO:0000256" key="2">
    <source>
        <dbReference type="SAM" id="Phobius"/>
    </source>
</evidence>
<dbReference type="InterPro" id="IPR058488">
    <property type="entry name" value="DUF8175"/>
</dbReference>
<accession>A0A1B1KJ60</accession>
<dbReference type="AlphaFoldDB" id="A0A1B1KJ60"/>
<feature type="region of interest" description="Disordered" evidence="1">
    <location>
        <begin position="1"/>
        <end position="26"/>
    </location>
</feature>
<protein>
    <submittedName>
        <fullName evidence="4">Putative membrane protein</fullName>
    </submittedName>
</protein>
<evidence type="ECO:0000259" key="3">
    <source>
        <dbReference type="Pfam" id="PF26526"/>
    </source>
</evidence>
<evidence type="ECO:0000313" key="4">
    <source>
        <dbReference type="EMBL" id="ANS32641.1"/>
    </source>
</evidence>
<keyword evidence="2" id="KW-1133">Transmembrane helix</keyword>
<organism evidence="4 5">
    <name type="scientific">Rhodococcus opacus</name>
    <name type="common">Nocardia opaca</name>
    <dbReference type="NCBI Taxonomy" id="37919"/>
    <lineage>
        <taxon>Bacteria</taxon>
        <taxon>Bacillati</taxon>
        <taxon>Actinomycetota</taxon>
        <taxon>Actinomycetes</taxon>
        <taxon>Mycobacteriales</taxon>
        <taxon>Nocardiaceae</taxon>
        <taxon>Rhodococcus</taxon>
    </lineage>
</organism>
<feature type="domain" description="DUF8175" evidence="3">
    <location>
        <begin position="67"/>
        <end position="205"/>
    </location>
</feature>
<dbReference type="RefSeq" id="WP_065493940.1">
    <property type="nucleotide sequence ID" value="NZ_CP009113.1"/>
</dbReference>
<evidence type="ECO:0000313" key="5">
    <source>
        <dbReference type="Proteomes" id="UP000186108"/>
    </source>
</evidence>
<name>A0A1B1KJ60_RHOOP</name>